<evidence type="ECO:0000313" key="3">
    <source>
        <dbReference type="EMBL" id="SER90081.1"/>
    </source>
</evidence>
<feature type="compositionally biased region" description="Polar residues" evidence="1">
    <location>
        <begin position="18"/>
        <end position="29"/>
    </location>
</feature>
<keyword evidence="2" id="KW-0812">Transmembrane</keyword>
<dbReference type="RefSeq" id="WP_342738022.1">
    <property type="nucleotide sequence ID" value="NZ_FOGV01000008.1"/>
</dbReference>
<keyword evidence="2" id="KW-1133">Transmembrane helix</keyword>
<evidence type="ECO:0008006" key="5">
    <source>
        <dbReference type="Google" id="ProtNLM"/>
    </source>
</evidence>
<dbReference type="EMBL" id="FOGV01000008">
    <property type="protein sequence ID" value="SER90081.1"/>
    <property type="molecule type" value="Genomic_DNA"/>
</dbReference>
<protein>
    <recommendedName>
        <fullName evidence="5">Phage capsid protein</fullName>
    </recommendedName>
</protein>
<gene>
    <name evidence="3" type="ORF">SAMN05444126_10872</name>
</gene>
<dbReference type="AlphaFoldDB" id="A0A1H9SYW8"/>
<accession>A0A1H9SYW8</accession>
<organism evidence="3 4">
    <name type="scientific">Salisediminibacterium halotolerans</name>
    <dbReference type="NCBI Taxonomy" id="517425"/>
    <lineage>
        <taxon>Bacteria</taxon>
        <taxon>Bacillati</taxon>
        <taxon>Bacillota</taxon>
        <taxon>Bacilli</taxon>
        <taxon>Bacillales</taxon>
        <taxon>Bacillaceae</taxon>
        <taxon>Salisediminibacterium</taxon>
    </lineage>
</organism>
<feature type="transmembrane region" description="Helical" evidence="2">
    <location>
        <begin position="45"/>
        <end position="67"/>
    </location>
</feature>
<name>A0A1H9SYW8_9BACI</name>
<evidence type="ECO:0000313" key="4">
    <source>
        <dbReference type="Proteomes" id="UP000199318"/>
    </source>
</evidence>
<keyword evidence="2" id="KW-0472">Membrane</keyword>
<proteinExistence type="predicted"/>
<feature type="compositionally biased region" description="Basic and acidic residues" evidence="1">
    <location>
        <begin position="1"/>
        <end position="17"/>
    </location>
</feature>
<dbReference type="Proteomes" id="UP000199318">
    <property type="component" value="Unassembled WGS sequence"/>
</dbReference>
<sequence length="68" mass="7737">MNKETDERRQEKQRQQELKNNPVGTMSDSFQRASRGSLVDLVTSLGWKGMGVVLLVMIIALVFYSYVS</sequence>
<comment type="caution">
    <text evidence="3">The sequence shown here is derived from an EMBL/GenBank/DDBJ whole genome shotgun (WGS) entry which is preliminary data.</text>
</comment>
<evidence type="ECO:0000256" key="1">
    <source>
        <dbReference type="SAM" id="MobiDB-lite"/>
    </source>
</evidence>
<feature type="region of interest" description="Disordered" evidence="1">
    <location>
        <begin position="1"/>
        <end position="29"/>
    </location>
</feature>
<evidence type="ECO:0000256" key="2">
    <source>
        <dbReference type="SAM" id="Phobius"/>
    </source>
</evidence>
<reference evidence="4" key="1">
    <citation type="submission" date="2016-10" db="EMBL/GenBank/DDBJ databases">
        <authorList>
            <person name="de Groot N.N."/>
        </authorList>
    </citation>
    <scope>NUCLEOTIDE SEQUENCE [LARGE SCALE GENOMIC DNA]</scope>
    <source>
        <strain evidence="4">10nlg</strain>
    </source>
</reference>
<keyword evidence="4" id="KW-1185">Reference proteome</keyword>
<dbReference type="InterPro" id="IPR045946">
    <property type="entry name" value="DUF6366"/>
</dbReference>
<dbReference type="Pfam" id="PF19893">
    <property type="entry name" value="DUF6366"/>
    <property type="match status" value="1"/>
</dbReference>